<evidence type="ECO:0000256" key="9">
    <source>
        <dbReference type="ARBA" id="ARBA00041902"/>
    </source>
</evidence>
<evidence type="ECO:0000259" key="12">
    <source>
        <dbReference type="PROSITE" id="PS50011"/>
    </source>
</evidence>
<dbReference type="InterPro" id="IPR050108">
    <property type="entry name" value="CDK"/>
</dbReference>
<keyword evidence="2" id="KW-0723">Serine/threonine-protein kinase</keyword>
<dbReference type="GO" id="GO:0005634">
    <property type="term" value="C:nucleus"/>
    <property type="evidence" value="ECO:0007669"/>
    <property type="project" value="UniProtKB-ARBA"/>
</dbReference>
<dbReference type="GO" id="GO:0004674">
    <property type="term" value="F:protein serine/threonine kinase activity"/>
    <property type="evidence" value="ECO:0007669"/>
    <property type="project" value="UniProtKB-KW"/>
</dbReference>
<dbReference type="FunFam" id="1.10.510.10:FF:000624">
    <property type="entry name" value="Mitogen-activated protein kinase"/>
    <property type="match status" value="1"/>
</dbReference>
<dbReference type="PANTHER" id="PTHR24056">
    <property type="entry name" value="CELL DIVISION PROTEIN KINASE"/>
    <property type="match status" value="1"/>
</dbReference>
<dbReference type="SUPFAM" id="SSF56112">
    <property type="entry name" value="Protein kinase-like (PK-like)"/>
    <property type="match status" value="1"/>
</dbReference>
<evidence type="ECO:0000256" key="2">
    <source>
        <dbReference type="ARBA" id="ARBA00022527"/>
    </source>
</evidence>
<dbReference type="GO" id="GO:0007346">
    <property type="term" value="P:regulation of mitotic cell cycle"/>
    <property type="evidence" value="ECO:0007669"/>
    <property type="project" value="TreeGrafter"/>
</dbReference>
<evidence type="ECO:0000256" key="5">
    <source>
        <dbReference type="ARBA" id="ARBA00022777"/>
    </source>
</evidence>
<dbReference type="GO" id="GO:0010556">
    <property type="term" value="P:regulation of macromolecule biosynthetic process"/>
    <property type="evidence" value="ECO:0007669"/>
    <property type="project" value="UniProtKB-ARBA"/>
</dbReference>
<protein>
    <recommendedName>
        <fullName evidence="8">Cyclin-dependent kinase 2 homolog</fullName>
    </recommendedName>
    <alternativeName>
        <fullName evidence="9">Cell division control protein 2 homolog</fullName>
    </alternativeName>
    <alternativeName>
        <fullName evidence="10">cdc2-related kinase 2</fullName>
    </alternativeName>
</protein>
<reference evidence="13" key="1">
    <citation type="submission" date="2021-01" db="EMBL/GenBank/DDBJ databases">
        <authorList>
            <person name="Corre E."/>
            <person name="Pelletier E."/>
            <person name="Niang G."/>
            <person name="Scheremetjew M."/>
            <person name="Finn R."/>
            <person name="Kale V."/>
            <person name="Holt S."/>
            <person name="Cochrane G."/>
            <person name="Meng A."/>
            <person name="Brown T."/>
            <person name="Cohen L."/>
        </authorList>
    </citation>
    <scope>NUCLEOTIDE SEQUENCE</scope>
    <source>
        <strain evidence="13">CCMP1510</strain>
    </source>
</reference>
<name>A0A7S3JMX6_9STRA</name>
<keyword evidence="5" id="KW-0418">Kinase</keyword>
<dbReference type="FunFam" id="3.30.200.20:FF:000172">
    <property type="entry name" value="cyclin-dependent kinase G-2 isoform X1"/>
    <property type="match status" value="1"/>
</dbReference>
<dbReference type="PANTHER" id="PTHR24056:SF107">
    <property type="entry name" value="CYCLIN-DEPENDENT KINASE 11A-RELATED"/>
    <property type="match status" value="1"/>
</dbReference>
<evidence type="ECO:0000256" key="7">
    <source>
        <dbReference type="ARBA" id="ARBA00038543"/>
    </source>
</evidence>
<accession>A0A7S3JMX6</accession>
<gene>
    <name evidence="13" type="ORF">ALAG00032_LOCUS223</name>
</gene>
<dbReference type="PROSITE" id="PS00108">
    <property type="entry name" value="PROTEIN_KINASE_ST"/>
    <property type="match status" value="1"/>
</dbReference>
<dbReference type="GO" id="GO:0005524">
    <property type="term" value="F:ATP binding"/>
    <property type="evidence" value="ECO:0007669"/>
    <property type="project" value="UniProtKB-KW"/>
</dbReference>
<evidence type="ECO:0000256" key="6">
    <source>
        <dbReference type="ARBA" id="ARBA00022840"/>
    </source>
</evidence>
<dbReference type="InterPro" id="IPR008271">
    <property type="entry name" value="Ser/Thr_kinase_AS"/>
</dbReference>
<proteinExistence type="inferred from homology"/>
<keyword evidence="3" id="KW-0808">Transferase</keyword>
<organism evidence="13">
    <name type="scientific">Aureoumbra lagunensis</name>
    <dbReference type="NCBI Taxonomy" id="44058"/>
    <lineage>
        <taxon>Eukaryota</taxon>
        <taxon>Sar</taxon>
        <taxon>Stramenopiles</taxon>
        <taxon>Ochrophyta</taxon>
        <taxon>Pelagophyceae</taxon>
        <taxon>Pelagomonadales</taxon>
        <taxon>Aureoumbra</taxon>
    </lineage>
</organism>
<evidence type="ECO:0000313" key="13">
    <source>
        <dbReference type="EMBL" id="CAE0359495.1"/>
    </source>
</evidence>
<evidence type="ECO:0000256" key="3">
    <source>
        <dbReference type="ARBA" id="ARBA00022679"/>
    </source>
</evidence>
<sequence length="373" mass="43001">MEEERVLERQQKRKRSKWVDKEDDFRLEGKISSKKIERRILGEPCRDVDESYERLDRIEEGSYGVVYRARDRLSREIVALKRVKLNKEICAEGFPITALREINVLLTLRHPNIVLVKEMVISNEQQFFMVMDYYDFDLKSIIDKQNGPFSQADAKGLMIQINKAVNHMHSSWFMHRDIKTSNCLYSRGRLVLADFGLARRFGDPPPSDPPYTRNVVTLWYRPPELLLPYGSYNGPEIDLWSMACVFAEILAKKPLFSGKSELEQLAQIFQLLGPPSQQSWPQYASLAPSHYKFSSTCVHSPHLLRSRFPATALCANRTTPLSTHGFDLLSSLLTLDPSRRLPASKALQHAYFSSDFPPPTPEQAMPHFQLDRL</sequence>
<keyword evidence="6" id="KW-0067">ATP-binding</keyword>
<evidence type="ECO:0000256" key="8">
    <source>
        <dbReference type="ARBA" id="ARBA00039612"/>
    </source>
</evidence>
<keyword evidence="4" id="KW-0547">Nucleotide-binding</keyword>
<dbReference type="AlphaFoldDB" id="A0A7S3JMX6"/>
<feature type="region of interest" description="Disordered" evidence="11">
    <location>
        <begin position="352"/>
        <end position="373"/>
    </location>
</feature>
<dbReference type="SMART" id="SM00220">
    <property type="entry name" value="S_TKc"/>
    <property type="match status" value="1"/>
</dbReference>
<comment type="similarity">
    <text evidence="1">Belongs to the protein kinase superfamily. CMGC Ser/Thr protein kinase family. CDC2/CDKX subfamily.</text>
</comment>
<evidence type="ECO:0000256" key="10">
    <source>
        <dbReference type="ARBA" id="ARBA00042858"/>
    </source>
</evidence>
<evidence type="ECO:0000256" key="1">
    <source>
        <dbReference type="ARBA" id="ARBA00006485"/>
    </source>
</evidence>
<dbReference type="Gene3D" id="1.10.510.10">
    <property type="entry name" value="Transferase(Phosphotransferase) domain 1"/>
    <property type="match status" value="1"/>
</dbReference>
<dbReference type="InterPro" id="IPR011009">
    <property type="entry name" value="Kinase-like_dom_sf"/>
</dbReference>
<dbReference type="GO" id="GO:0080090">
    <property type="term" value="P:regulation of primary metabolic process"/>
    <property type="evidence" value="ECO:0007669"/>
    <property type="project" value="UniProtKB-ARBA"/>
</dbReference>
<evidence type="ECO:0000256" key="4">
    <source>
        <dbReference type="ARBA" id="ARBA00022741"/>
    </source>
</evidence>
<evidence type="ECO:0000256" key="11">
    <source>
        <dbReference type="SAM" id="MobiDB-lite"/>
    </source>
</evidence>
<comment type="subunit">
    <text evidence="7">May form a complex composed of at least the catalytic subunit CRK2 and a cyclin.</text>
</comment>
<dbReference type="Gene3D" id="3.30.200.20">
    <property type="entry name" value="Phosphorylase Kinase, domain 1"/>
    <property type="match status" value="1"/>
</dbReference>
<dbReference type="EMBL" id="HBIJ01000275">
    <property type="protein sequence ID" value="CAE0359495.1"/>
    <property type="molecule type" value="Transcribed_RNA"/>
</dbReference>
<dbReference type="InterPro" id="IPR000719">
    <property type="entry name" value="Prot_kinase_dom"/>
</dbReference>
<dbReference type="PROSITE" id="PS50011">
    <property type="entry name" value="PROTEIN_KINASE_DOM"/>
    <property type="match status" value="1"/>
</dbReference>
<dbReference type="Pfam" id="PF00069">
    <property type="entry name" value="Pkinase"/>
    <property type="match status" value="1"/>
</dbReference>
<feature type="domain" description="Protein kinase" evidence="12">
    <location>
        <begin position="52"/>
        <end position="352"/>
    </location>
</feature>